<accession>A0ABP3RTL2</accession>
<evidence type="ECO:0000259" key="1">
    <source>
        <dbReference type="PROSITE" id="PS51186"/>
    </source>
</evidence>
<keyword evidence="3" id="KW-1185">Reference proteome</keyword>
<dbReference type="InterPro" id="IPR016181">
    <property type="entry name" value="Acyl_CoA_acyltransferase"/>
</dbReference>
<evidence type="ECO:0000313" key="2">
    <source>
        <dbReference type="EMBL" id="GAA0616957.1"/>
    </source>
</evidence>
<protein>
    <recommendedName>
        <fullName evidence="1">N-acetyltransferase domain-containing protein</fullName>
    </recommendedName>
</protein>
<reference evidence="3" key="1">
    <citation type="journal article" date="2019" name="Int. J. Syst. Evol. Microbiol.">
        <title>The Global Catalogue of Microorganisms (GCM) 10K type strain sequencing project: providing services to taxonomists for standard genome sequencing and annotation.</title>
        <authorList>
            <consortium name="The Broad Institute Genomics Platform"/>
            <consortium name="The Broad Institute Genome Sequencing Center for Infectious Disease"/>
            <person name="Wu L."/>
            <person name="Ma J."/>
        </authorList>
    </citation>
    <scope>NUCLEOTIDE SEQUENCE [LARGE SCALE GENOMIC DNA]</scope>
    <source>
        <strain evidence="3">JCM 12928</strain>
    </source>
</reference>
<dbReference type="InterPro" id="IPR000182">
    <property type="entry name" value="GNAT_dom"/>
</dbReference>
<sequence>MPIRILDETDYPGVQALHRAVGWPARSLAGWRWLHANPARAEIDAPAGWVIDTGDGELAGHVGNLIQRFQHRGRTLYGATGFSIIVLPSARGQGQRIIRTFHTQKGLFARWTFNANVVSQPLYARHGMIPWPEQTHALKLGWPVAPLPLIAGKVLKTLHRLAPDTVSRLDEQLMNDRLGRAVRLALPQGVSLLEDIADASPYGAFWTALASEDRFLSDRSPATLRWRLADPDQTQAPLLLAVERDGAMVGYAMAQMAKGNTLEPPVLEIVDLEALAEHAEAVPLLMTALKGAAKQLGAAKLRLPVVSPLQLARLGAFADSARREGGWGHCHVIFEHEAAHEAWSPTPWDGDQGFCLRPVPLTQGARERRPLVAASSHSKA</sequence>
<organism evidence="2 3">
    <name type="scientific">Brevundimonas kwangchunensis</name>
    <dbReference type="NCBI Taxonomy" id="322163"/>
    <lineage>
        <taxon>Bacteria</taxon>
        <taxon>Pseudomonadati</taxon>
        <taxon>Pseudomonadota</taxon>
        <taxon>Alphaproteobacteria</taxon>
        <taxon>Caulobacterales</taxon>
        <taxon>Caulobacteraceae</taxon>
        <taxon>Brevundimonas</taxon>
    </lineage>
</organism>
<dbReference type="RefSeq" id="WP_343791341.1">
    <property type="nucleotide sequence ID" value="NZ_BAAAGA010000002.1"/>
</dbReference>
<comment type="caution">
    <text evidence="2">The sequence shown here is derived from an EMBL/GenBank/DDBJ whole genome shotgun (WGS) entry which is preliminary data.</text>
</comment>
<proteinExistence type="predicted"/>
<dbReference type="SUPFAM" id="SSF55729">
    <property type="entry name" value="Acyl-CoA N-acyltransferases (Nat)"/>
    <property type="match status" value="1"/>
</dbReference>
<dbReference type="EMBL" id="BAAAGA010000002">
    <property type="protein sequence ID" value="GAA0616957.1"/>
    <property type="molecule type" value="Genomic_DNA"/>
</dbReference>
<name>A0ABP3RTL2_9CAUL</name>
<dbReference type="PROSITE" id="PS51186">
    <property type="entry name" value="GNAT"/>
    <property type="match status" value="1"/>
</dbReference>
<evidence type="ECO:0000313" key="3">
    <source>
        <dbReference type="Proteomes" id="UP001501352"/>
    </source>
</evidence>
<feature type="domain" description="N-acetyltransferase" evidence="1">
    <location>
        <begin position="1"/>
        <end position="145"/>
    </location>
</feature>
<gene>
    <name evidence="2" type="ORF">GCM10009422_10120</name>
</gene>
<dbReference type="Gene3D" id="3.40.630.30">
    <property type="match status" value="1"/>
</dbReference>
<dbReference type="Proteomes" id="UP001501352">
    <property type="component" value="Unassembled WGS sequence"/>
</dbReference>